<comment type="catalytic activity">
    <reaction evidence="9">
        <text>glycyl-[protein] + reduced [flavodoxin] + S-adenosyl-L-methionine = glycin-2-yl radical-[protein] + semiquinone [flavodoxin] + 5'-deoxyadenosine + L-methionine + H(+)</text>
        <dbReference type="Rhea" id="RHEA:61976"/>
        <dbReference type="Rhea" id="RHEA-COMP:10622"/>
        <dbReference type="Rhea" id="RHEA-COMP:14480"/>
        <dbReference type="Rhea" id="RHEA-COMP:15993"/>
        <dbReference type="Rhea" id="RHEA-COMP:15994"/>
        <dbReference type="ChEBI" id="CHEBI:15378"/>
        <dbReference type="ChEBI" id="CHEBI:17319"/>
        <dbReference type="ChEBI" id="CHEBI:29947"/>
        <dbReference type="ChEBI" id="CHEBI:32722"/>
        <dbReference type="ChEBI" id="CHEBI:57618"/>
        <dbReference type="ChEBI" id="CHEBI:57844"/>
        <dbReference type="ChEBI" id="CHEBI:59789"/>
        <dbReference type="ChEBI" id="CHEBI:140311"/>
    </reaction>
</comment>
<evidence type="ECO:0000313" key="13">
    <source>
        <dbReference type="Proteomes" id="UP000050417"/>
    </source>
</evidence>
<dbReference type="InterPro" id="IPR034457">
    <property type="entry name" value="Organic_radical-activating"/>
</dbReference>
<dbReference type="SFLD" id="SFLDG01066">
    <property type="entry name" value="organic_radical-activating_enz"/>
    <property type="match status" value="1"/>
</dbReference>
<evidence type="ECO:0000256" key="2">
    <source>
        <dbReference type="ARBA" id="ARBA00009777"/>
    </source>
</evidence>
<keyword evidence="8" id="KW-0411">Iron-sulfur</keyword>
<feature type="domain" description="4Fe-4S ferredoxin-type" evidence="10">
    <location>
        <begin position="45"/>
        <end position="74"/>
    </location>
</feature>
<dbReference type="NCBIfam" id="TIGR02494">
    <property type="entry name" value="PFLE_PFLC"/>
    <property type="match status" value="1"/>
</dbReference>
<keyword evidence="4" id="KW-0949">S-adenosyl-L-methionine</keyword>
<evidence type="ECO:0000256" key="3">
    <source>
        <dbReference type="ARBA" id="ARBA00022485"/>
    </source>
</evidence>
<dbReference type="InterPro" id="IPR007197">
    <property type="entry name" value="rSAM"/>
</dbReference>
<dbReference type="PATRIC" id="fig|1134406.4.peg.1688"/>
<dbReference type="SUPFAM" id="SSF102114">
    <property type="entry name" value="Radical SAM enzymes"/>
    <property type="match status" value="1"/>
</dbReference>
<evidence type="ECO:0000313" key="12">
    <source>
        <dbReference type="EMBL" id="KPL78788.1"/>
    </source>
</evidence>
<dbReference type="STRING" id="1134406.ADN00_06045"/>
<keyword evidence="7" id="KW-0408">Iron</keyword>
<dbReference type="InterPro" id="IPR058240">
    <property type="entry name" value="rSAM_sf"/>
</dbReference>
<evidence type="ECO:0000256" key="7">
    <source>
        <dbReference type="ARBA" id="ARBA00023004"/>
    </source>
</evidence>
<dbReference type="Pfam" id="PF04055">
    <property type="entry name" value="Radical_SAM"/>
    <property type="match status" value="1"/>
</dbReference>
<dbReference type="InterPro" id="IPR001989">
    <property type="entry name" value="Radical_activat_CS"/>
</dbReference>
<evidence type="ECO:0000259" key="11">
    <source>
        <dbReference type="PROSITE" id="PS51918"/>
    </source>
</evidence>
<dbReference type="PIRSF" id="PIRSF000371">
    <property type="entry name" value="PFL_act_enz"/>
    <property type="match status" value="1"/>
</dbReference>
<evidence type="ECO:0008006" key="14">
    <source>
        <dbReference type="Google" id="ProtNLM"/>
    </source>
</evidence>
<dbReference type="OrthoDB" id="9782387at2"/>
<dbReference type="PROSITE" id="PS51379">
    <property type="entry name" value="4FE4S_FER_2"/>
    <property type="match status" value="2"/>
</dbReference>
<gene>
    <name evidence="12" type="ORF">ADN00_06045</name>
</gene>
<reference evidence="12" key="1">
    <citation type="submission" date="2015-07" db="EMBL/GenBank/DDBJ databases">
        <title>Genome sequence of Ornatilinea apprima DSM 23815.</title>
        <authorList>
            <person name="Hemp J."/>
            <person name="Ward L.M."/>
            <person name="Pace L.A."/>
            <person name="Fischer W.W."/>
        </authorList>
    </citation>
    <scope>NUCLEOTIDE SEQUENCE [LARGE SCALE GENOMIC DNA]</scope>
    <source>
        <strain evidence="12">P3M-1</strain>
    </source>
</reference>
<evidence type="ECO:0000256" key="9">
    <source>
        <dbReference type="ARBA" id="ARBA00047365"/>
    </source>
</evidence>
<dbReference type="RefSeq" id="WP_075062069.1">
    <property type="nucleotide sequence ID" value="NZ_LGCL01000016.1"/>
</dbReference>
<dbReference type="InterPro" id="IPR013785">
    <property type="entry name" value="Aldolase_TIM"/>
</dbReference>
<dbReference type="PANTHER" id="PTHR30352:SF4">
    <property type="entry name" value="PYRUVATE FORMATE-LYASE 2-ACTIVATING ENZYME"/>
    <property type="match status" value="1"/>
</dbReference>
<dbReference type="GO" id="GO:0051539">
    <property type="term" value="F:4 iron, 4 sulfur cluster binding"/>
    <property type="evidence" value="ECO:0007669"/>
    <property type="project" value="UniProtKB-KW"/>
</dbReference>
<keyword evidence="3" id="KW-0004">4Fe-4S</keyword>
<comment type="similarity">
    <text evidence="2">Belongs to the organic radical-activating enzymes family.</text>
</comment>
<dbReference type="SFLD" id="SFLDS00029">
    <property type="entry name" value="Radical_SAM"/>
    <property type="match status" value="1"/>
</dbReference>
<dbReference type="Proteomes" id="UP000050417">
    <property type="component" value="Unassembled WGS sequence"/>
</dbReference>
<dbReference type="InterPro" id="IPR012839">
    <property type="entry name" value="Organic_radical_activase"/>
</dbReference>
<evidence type="ECO:0000256" key="6">
    <source>
        <dbReference type="ARBA" id="ARBA00023002"/>
    </source>
</evidence>
<dbReference type="Pfam" id="PF00037">
    <property type="entry name" value="Fer4"/>
    <property type="match status" value="1"/>
</dbReference>
<feature type="domain" description="4Fe-4S ferredoxin-type" evidence="10">
    <location>
        <begin position="75"/>
        <end position="104"/>
    </location>
</feature>
<evidence type="ECO:0000259" key="10">
    <source>
        <dbReference type="PROSITE" id="PS51379"/>
    </source>
</evidence>
<evidence type="ECO:0000256" key="8">
    <source>
        <dbReference type="ARBA" id="ARBA00023014"/>
    </source>
</evidence>
<evidence type="ECO:0000256" key="1">
    <source>
        <dbReference type="ARBA" id="ARBA00001966"/>
    </source>
</evidence>
<dbReference type="Gene3D" id="3.30.70.20">
    <property type="match status" value="1"/>
</dbReference>
<dbReference type="CDD" id="cd01335">
    <property type="entry name" value="Radical_SAM"/>
    <property type="match status" value="1"/>
</dbReference>
<protein>
    <recommendedName>
        <fullName evidence="14">Glycyl-radical enzyme activating protein</fullName>
    </recommendedName>
</protein>
<proteinExistence type="inferred from homology"/>
<keyword evidence="13" id="KW-1185">Reference proteome</keyword>
<dbReference type="GO" id="GO:0016491">
    <property type="term" value="F:oxidoreductase activity"/>
    <property type="evidence" value="ECO:0007669"/>
    <property type="project" value="UniProtKB-KW"/>
</dbReference>
<dbReference type="PANTHER" id="PTHR30352">
    <property type="entry name" value="PYRUVATE FORMATE-LYASE-ACTIVATING ENZYME"/>
    <property type="match status" value="1"/>
</dbReference>
<comment type="caution">
    <text evidence="12">The sequence shown here is derived from an EMBL/GenBank/DDBJ whole genome shotgun (WGS) entry which is preliminary data.</text>
</comment>
<organism evidence="12 13">
    <name type="scientific">Ornatilinea apprima</name>
    <dbReference type="NCBI Taxonomy" id="1134406"/>
    <lineage>
        <taxon>Bacteria</taxon>
        <taxon>Bacillati</taxon>
        <taxon>Chloroflexota</taxon>
        <taxon>Anaerolineae</taxon>
        <taxon>Anaerolineales</taxon>
        <taxon>Anaerolineaceae</taxon>
        <taxon>Ornatilinea</taxon>
    </lineage>
</organism>
<accession>A0A0P6XF17</accession>
<feature type="domain" description="Radical SAM core" evidence="11">
    <location>
        <begin position="14"/>
        <end position="296"/>
    </location>
</feature>
<dbReference type="SFLD" id="SFLDG01118">
    <property type="entry name" value="activating_enzymes__group_2"/>
    <property type="match status" value="1"/>
</dbReference>
<dbReference type="SUPFAM" id="SSF54862">
    <property type="entry name" value="4Fe-4S ferredoxins"/>
    <property type="match status" value="1"/>
</dbReference>
<sequence>MTGVVFSIERYALQDGPGIRTLVFLKGCPLNCQWCANPESQSCAPEILYFQNRCASCGRCIANCPQGAIKVDDEFGLITDPDRCMLCGLCVDACYYGARELSGEEMEVCDVMNIIERDKMFYDATQGGVTLSGGEPLLQTAFVRELTRECKERGIHTAIETTLFADKEIVKRALEYIDLVFVDVKHFDPYKHAEFTGVRNELIINNIEMIDNLGKQFIIRIPFIPGVNDDDETQKQIYQWASRLRNLKWIEVLPYHRLGMTKYRGLGRMYPLADVKPVSKQSLTYLKDLGAQIGVDVRIGAH</sequence>
<dbReference type="EMBL" id="LGCL01000016">
    <property type="protein sequence ID" value="KPL78788.1"/>
    <property type="molecule type" value="Genomic_DNA"/>
</dbReference>
<dbReference type="InterPro" id="IPR017896">
    <property type="entry name" value="4Fe4S_Fe-S-bd"/>
</dbReference>
<evidence type="ECO:0000256" key="5">
    <source>
        <dbReference type="ARBA" id="ARBA00022723"/>
    </source>
</evidence>
<keyword evidence="6" id="KW-0560">Oxidoreductase</keyword>
<comment type="cofactor">
    <cofactor evidence="1">
        <name>[4Fe-4S] cluster</name>
        <dbReference type="ChEBI" id="CHEBI:49883"/>
    </cofactor>
</comment>
<dbReference type="AlphaFoldDB" id="A0A0P6XF17"/>
<evidence type="ECO:0000256" key="4">
    <source>
        <dbReference type="ARBA" id="ARBA00022691"/>
    </source>
</evidence>
<name>A0A0P6XF17_9CHLR</name>
<dbReference type="InterPro" id="IPR040074">
    <property type="entry name" value="BssD/PflA/YjjW"/>
</dbReference>
<dbReference type="PROSITE" id="PS01087">
    <property type="entry name" value="RADICAL_ACTIVATING"/>
    <property type="match status" value="1"/>
</dbReference>
<keyword evidence="5" id="KW-0479">Metal-binding</keyword>
<dbReference type="GO" id="GO:0046872">
    <property type="term" value="F:metal ion binding"/>
    <property type="evidence" value="ECO:0007669"/>
    <property type="project" value="UniProtKB-KW"/>
</dbReference>
<dbReference type="PROSITE" id="PS51918">
    <property type="entry name" value="RADICAL_SAM"/>
    <property type="match status" value="1"/>
</dbReference>
<dbReference type="Gene3D" id="3.20.20.70">
    <property type="entry name" value="Aldolase class I"/>
    <property type="match status" value="1"/>
</dbReference>